<proteinExistence type="predicted"/>
<dbReference type="RefSeq" id="XP_008089687.1">
    <property type="nucleotide sequence ID" value="XM_008091496.1"/>
</dbReference>
<dbReference type="InterPro" id="IPR036770">
    <property type="entry name" value="Ankyrin_rpt-contain_sf"/>
</dbReference>
<gene>
    <name evidence="5" type="ORF">GLRG_00811</name>
</gene>
<feature type="region of interest" description="Disordered" evidence="4">
    <location>
        <begin position="161"/>
        <end position="181"/>
    </location>
</feature>
<dbReference type="SMART" id="SM00248">
    <property type="entry name" value="ANK"/>
    <property type="match status" value="5"/>
</dbReference>
<protein>
    <submittedName>
        <fullName evidence="5">Uncharacterized protein</fullName>
    </submittedName>
</protein>
<dbReference type="HOGENOM" id="CLU_010915_0_0_1"/>
<dbReference type="OrthoDB" id="3200163at2759"/>
<feature type="repeat" description="ANK" evidence="3">
    <location>
        <begin position="505"/>
        <end position="537"/>
    </location>
</feature>
<evidence type="ECO:0000256" key="3">
    <source>
        <dbReference type="PROSITE-ProRule" id="PRU00023"/>
    </source>
</evidence>
<feature type="compositionally biased region" description="Polar residues" evidence="4">
    <location>
        <begin position="161"/>
        <end position="180"/>
    </location>
</feature>
<dbReference type="PANTHER" id="PTHR24173">
    <property type="entry name" value="ANKYRIN REPEAT CONTAINING"/>
    <property type="match status" value="1"/>
</dbReference>
<name>E3Q3R5_COLGM</name>
<dbReference type="AlphaFoldDB" id="E3Q3R5"/>
<evidence type="ECO:0000256" key="1">
    <source>
        <dbReference type="ARBA" id="ARBA00022737"/>
    </source>
</evidence>
<reference evidence="6" key="1">
    <citation type="journal article" date="2012" name="Nat. Genet.">
        <title>Lifestyle transitions in plant pathogenic Colletotrichum fungi deciphered by genome and transcriptome analyses.</title>
        <authorList>
            <person name="O'Connell R.J."/>
            <person name="Thon M.R."/>
            <person name="Hacquard S."/>
            <person name="Amyotte S.G."/>
            <person name="Kleemann J."/>
            <person name="Torres M.F."/>
            <person name="Damm U."/>
            <person name="Buiate E.A."/>
            <person name="Epstein L."/>
            <person name="Alkan N."/>
            <person name="Altmueller J."/>
            <person name="Alvarado-Balderrama L."/>
            <person name="Bauser C.A."/>
            <person name="Becker C."/>
            <person name="Birren B.W."/>
            <person name="Chen Z."/>
            <person name="Choi J."/>
            <person name="Crouch J.A."/>
            <person name="Duvick J.P."/>
            <person name="Farman M.A."/>
            <person name="Gan P."/>
            <person name="Heiman D."/>
            <person name="Henrissat B."/>
            <person name="Howard R.J."/>
            <person name="Kabbage M."/>
            <person name="Koch C."/>
            <person name="Kracher B."/>
            <person name="Kubo Y."/>
            <person name="Law A.D."/>
            <person name="Lebrun M.-H."/>
            <person name="Lee Y.-H."/>
            <person name="Miyara I."/>
            <person name="Moore N."/>
            <person name="Neumann U."/>
            <person name="Nordstroem K."/>
            <person name="Panaccione D.G."/>
            <person name="Panstruga R."/>
            <person name="Place M."/>
            <person name="Proctor R.H."/>
            <person name="Prusky D."/>
            <person name="Rech G."/>
            <person name="Reinhardt R."/>
            <person name="Rollins J.A."/>
            <person name="Rounsley S."/>
            <person name="Schardl C.L."/>
            <person name="Schwartz D.C."/>
            <person name="Shenoy N."/>
            <person name="Shirasu K."/>
            <person name="Sikhakolli U.R."/>
            <person name="Stueber K."/>
            <person name="Sukno S.A."/>
            <person name="Sweigard J.A."/>
            <person name="Takano Y."/>
            <person name="Takahara H."/>
            <person name="Trail F."/>
            <person name="van der Does H.C."/>
            <person name="Voll L.M."/>
            <person name="Will I."/>
            <person name="Young S."/>
            <person name="Zeng Q."/>
            <person name="Zhang J."/>
            <person name="Zhou S."/>
            <person name="Dickman M.B."/>
            <person name="Schulze-Lefert P."/>
            <person name="Ver Loren van Themaat E."/>
            <person name="Ma L.-J."/>
            <person name="Vaillancourt L.J."/>
        </authorList>
    </citation>
    <scope>NUCLEOTIDE SEQUENCE [LARGE SCALE GENOMIC DNA]</scope>
    <source>
        <strain evidence="6">M1.001 / M2 / FGSC 10212</strain>
    </source>
</reference>
<dbReference type="PANTHER" id="PTHR24173:SF74">
    <property type="entry name" value="ANKYRIN REPEAT DOMAIN-CONTAINING PROTEIN 16"/>
    <property type="match status" value="1"/>
</dbReference>
<dbReference type="Proteomes" id="UP000008782">
    <property type="component" value="Unassembled WGS sequence"/>
</dbReference>
<evidence type="ECO:0000256" key="2">
    <source>
        <dbReference type="ARBA" id="ARBA00023043"/>
    </source>
</evidence>
<evidence type="ECO:0000256" key="4">
    <source>
        <dbReference type="SAM" id="MobiDB-lite"/>
    </source>
</evidence>
<sequence length="888" mass="100336">MDFGVASGVAGFVSLLIQIASGINKLRDILKNAEQAPAELEQLLSDLVFLQHLMEGAKGLSRDPALEHCEATCSLLVQGLERLYQKLLMDCEKVKGPKMMKTLLAFRHWKKDVEDLLRNIQAAKINLILLTSHRTSQCLSEMMLVNQLHITSAQVSIPATRTDSAVSPTPLDASSRQSPGSFAPAISSRDIVALRPKARGNCLSRSCSCSCHRTQKTSRRFWALEYTHPTVFRRTCDSPSCNTSKYGGTFRIALSQLGVRWAAAIQFYILAESGKFSMRPCFEMERIVPYTSPGFELLWKCAQDLIGVEEAKRGLIELERTDPSFHTHVNPDGKSYIEELLRYTWWGFEKQFQLLELFMQEFKMSKGTERPGFLSLCAKWIGEGPHIDLLETLFTLGFDATVADTQNWPEVSSPNWRSEGMTPDPFFLEYISMLCKDNQGFAGLTPLHEAIVSGSPDSIRKLAPRFDINGRNFLGQTPLHFAVVNHLHLEVFLEFNPDLDAPDNYGNTPLMYAAAENQEESAMMLLDAGADVYAEESRYNRTFIEYGALRDHWKLVLNCLSRIESLMGKKVAENWAEHATLLFHVQYPNTLNNRNVTFRQFLVKCPDVNFFYDNLRTKSQENTLLHSASSRSDLDALLDNGFKLISHRNSTGRHPLIEAADRAVPRLVEGLLDNGADIALKDHWHRTALHHALARLEKVSYEAIYEAIDTILILVTHGADLLSRDNCRCPCSPEGCLLGVELMHTVHQIRGHVHFPAWALEWVCLVYESRGTDGAKTAIASLLRRTKHKEMGMTHICCRRHPPFPWGPSFVSGGPSCIPDDDIDDILDEESEFIEILEKEMTQTTVQKYELLFDEWVRHIKSSLAVLCKEAVKYDKKVENDENGKKAR</sequence>
<keyword evidence="6" id="KW-1185">Reference proteome</keyword>
<keyword evidence="2 3" id="KW-0040">ANK repeat</keyword>
<dbReference type="SUPFAM" id="SSF48403">
    <property type="entry name" value="Ankyrin repeat"/>
    <property type="match status" value="1"/>
</dbReference>
<dbReference type="EMBL" id="GG697332">
    <property type="protein sequence ID" value="EFQ25667.1"/>
    <property type="molecule type" value="Genomic_DNA"/>
</dbReference>
<dbReference type="InterPro" id="IPR002110">
    <property type="entry name" value="Ankyrin_rpt"/>
</dbReference>
<feature type="repeat" description="ANK" evidence="3">
    <location>
        <begin position="651"/>
        <end position="683"/>
    </location>
</feature>
<keyword evidence="1" id="KW-0677">Repeat</keyword>
<dbReference type="STRING" id="645133.E3Q3R5"/>
<evidence type="ECO:0000313" key="6">
    <source>
        <dbReference type="Proteomes" id="UP000008782"/>
    </source>
</evidence>
<dbReference type="PROSITE" id="PS50088">
    <property type="entry name" value="ANK_REPEAT"/>
    <property type="match status" value="2"/>
</dbReference>
<dbReference type="Gene3D" id="1.25.40.20">
    <property type="entry name" value="Ankyrin repeat-containing domain"/>
    <property type="match status" value="2"/>
</dbReference>
<dbReference type="Pfam" id="PF12796">
    <property type="entry name" value="Ank_2"/>
    <property type="match status" value="1"/>
</dbReference>
<evidence type="ECO:0000313" key="5">
    <source>
        <dbReference type="EMBL" id="EFQ25667.1"/>
    </source>
</evidence>
<organism evidence="6">
    <name type="scientific">Colletotrichum graminicola (strain M1.001 / M2 / FGSC 10212)</name>
    <name type="common">Maize anthracnose fungus</name>
    <name type="synonym">Glomerella graminicola</name>
    <dbReference type="NCBI Taxonomy" id="645133"/>
    <lineage>
        <taxon>Eukaryota</taxon>
        <taxon>Fungi</taxon>
        <taxon>Dikarya</taxon>
        <taxon>Ascomycota</taxon>
        <taxon>Pezizomycotina</taxon>
        <taxon>Sordariomycetes</taxon>
        <taxon>Hypocreomycetidae</taxon>
        <taxon>Glomerellales</taxon>
        <taxon>Glomerellaceae</taxon>
        <taxon>Colletotrichum</taxon>
        <taxon>Colletotrichum graminicola species complex</taxon>
    </lineage>
</organism>
<dbReference type="PROSITE" id="PS50297">
    <property type="entry name" value="ANK_REP_REGION"/>
    <property type="match status" value="1"/>
</dbReference>
<dbReference type="GeneID" id="24406176"/>
<dbReference type="VEuPathDB" id="FungiDB:GLRG_00811"/>
<accession>E3Q3R5</accession>
<dbReference type="eggNOG" id="ENOG502S5BG">
    <property type="taxonomic scope" value="Eukaryota"/>
</dbReference>